<keyword evidence="7 13" id="KW-0418">Kinase</keyword>
<feature type="transmembrane region" description="Helical" evidence="11">
    <location>
        <begin position="45"/>
        <end position="61"/>
    </location>
</feature>
<keyword evidence="10 11" id="KW-0472">Membrane</keyword>
<proteinExistence type="inferred from homology"/>
<evidence type="ECO:0000256" key="2">
    <source>
        <dbReference type="ARBA" id="ARBA00010794"/>
    </source>
</evidence>
<organism evidence="13 14">
    <name type="scientific">Forsythia ovata</name>
    <dbReference type="NCBI Taxonomy" id="205694"/>
    <lineage>
        <taxon>Eukaryota</taxon>
        <taxon>Viridiplantae</taxon>
        <taxon>Streptophyta</taxon>
        <taxon>Embryophyta</taxon>
        <taxon>Tracheophyta</taxon>
        <taxon>Spermatophyta</taxon>
        <taxon>Magnoliopsida</taxon>
        <taxon>eudicotyledons</taxon>
        <taxon>Gunneridae</taxon>
        <taxon>Pentapetalae</taxon>
        <taxon>asterids</taxon>
        <taxon>lamiids</taxon>
        <taxon>Lamiales</taxon>
        <taxon>Oleaceae</taxon>
        <taxon>Forsythieae</taxon>
        <taxon>Forsythia</taxon>
    </lineage>
</organism>
<reference evidence="13" key="1">
    <citation type="submission" date="2024-07" db="EMBL/GenBank/DDBJ databases">
        <title>Two chromosome-level genome assemblies of Korean endemic species Abeliophyllum distichum and Forsythia ovata (Oleaceae).</title>
        <authorList>
            <person name="Mun J.H."/>
        </authorList>
    </citation>
    <scope>NUCLEOTIDE SEQUENCE</scope>
    <source>
        <strain evidence="13">KNKB202402200001</strain>
        <tissue evidence="13">Leaf</tissue>
    </source>
</reference>
<dbReference type="GO" id="GO:0031969">
    <property type="term" value="C:chloroplast membrane"/>
    <property type="evidence" value="ECO:0007669"/>
    <property type="project" value="UniProtKB-SubCell"/>
</dbReference>
<keyword evidence="3" id="KW-0150">Chloroplast</keyword>
<keyword evidence="4" id="KW-0934">Plastid</keyword>
<gene>
    <name evidence="12" type="ORF">Fot_27118</name>
    <name evidence="13" type="ORF">Fot_27136</name>
</gene>
<protein>
    <submittedName>
        <fullName evidence="13">Phytol kinase 2</fullName>
    </submittedName>
</protein>
<keyword evidence="14" id="KW-1185">Reference proteome</keyword>
<feature type="transmembrane region" description="Helical" evidence="11">
    <location>
        <begin position="6"/>
        <end position="25"/>
    </location>
</feature>
<evidence type="ECO:0000313" key="14">
    <source>
        <dbReference type="Proteomes" id="UP001604277"/>
    </source>
</evidence>
<evidence type="ECO:0000256" key="9">
    <source>
        <dbReference type="ARBA" id="ARBA00022989"/>
    </source>
</evidence>
<dbReference type="AlphaFoldDB" id="A0ABD1UDU7"/>
<accession>A0ABD1UDU7</accession>
<dbReference type="EMBL" id="JBFOLJ010000007">
    <property type="protein sequence ID" value="KAL2523213.1"/>
    <property type="molecule type" value="Genomic_DNA"/>
</dbReference>
<evidence type="ECO:0000256" key="11">
    <source>
        <dbReference type="SAM" id="Phobius"/>
    </source>
</evidence>
<keyword evidence="9 11" id="KW-1133">Transmembrane helix</keyword>
<evidence type="ECO:0000256" key="6">
    <source>
        <dbReference type="ARBA" id="ARBA00022692"/>
    </source>
</evidence>
<evidence type="ECO:0000256" key="10">
    <source>
        <dbReference type="ARBA" id="ARBA00023136"/>
    </source>
</evidence>
<dbReference type="PANTHER" id="PTHR32523">
    <property type="entry name" value="PHYTOL KINASE 1, CHLOROPLASTIC"/>
    <property type="match status" value="1"/>
</dbReference>
<comment type="caution">
    <text evidence="13">The sequence shown here is derived from an EMBL/GenBank/DDBJ whole genome shotgun (WGS) entry which is preliminary data.</text>
</comment>
<evidence type="ECO:0000256" key="1">
    <source>
        <dbReference type="ARBA" id="ARBA00004508"/>
    </source>
</evidence>
<evidence type="ECO:0000256" key="8">
    <source>
        <dbReference type="ARBA" id="ARBA00022946"/>
    </source>
</evidence>
<comment type="subcellular location">
    <subcellularLocation>
        <location evidence="1">Plastid</location>
        <location evidence="1">Chloroplast membrane</location>
        <topology evidence="1">Multi-pass membrane protein</topology>
    </subcellularLocation>
</comment>
<evidence type="ECO:0000256" key="4">
    <source>
        <dbReference type="ARBA" id="ARBA00022640"/>
    </source>
</evidence>
<evidence type="ECO:0000313" key="13">
    <source>
        <dbReference type="EMBL" id="KAL2523213.1"/>
    </source>
</evidence>
<dbReference type="PANTHER" id="PTHR32523:SF7">
    <property type="entry name" value="FARNESOL KINASE, CHLOROPLASTIC"/>
    <property type="match status" value="1"/>
</dbReference>
<keyword evidence="5" id="KW-0808">Transferase</keyword>
<name>A0ABD1UDU7_9LAMI</name>
<dbReference type="Proteomes" id="UP001604277">
    <property type="component" value="Unassembled WGS sequence"/>
</dbReference>
<comment type="similarity">
    <text evidence="2">Belongs to the polyprenol kinase family.</text>
</comment>
<feature type="transmembrane region" description="Helical" evidence="11">
    <location>
        <begin position="108"/>
        <end position="127"/>
    </location>
</feature>
<dbReference type="EMBL" id="JBFOLJ010000007">
    <property type="protein sequence ID" value="KAL2523195.1"/>
    <property type="molecule type" value="Genomic_DNA"/>
</dbReference>
<dbReference type="InterPro" id="IPR039606">
    <property type="entry name" value="Phytol/farnesol_kinase"/>
</dbReference>
<evidence type="ECO:0000256" key="3">
    <source>
        <dbReference type="ARBA" id="ARBA00022528"/>
    </source>
</evidence>
<feature type="transmembrane region" description="Helical" evidence="11">
    <location>
        <begin position="67"/>
        <end position="87"/>
    </location>
</feature>
<feature type="transmembrane region" description="Helical" evidence="11">
    <location>
        <begin position="197"/>
        <end position="214"/>
    </location>
</feature>
<reference evidence="14" key="2">
    <citation type="submission" date="2024-07" db="EMBL/GenBank/DDBJ databases">
        <title>Two chromosome-level genome assemblies of Korean endemic species Abeliophyllum distichum and Forsythia ovata (Oleaceae).</title>
        <authorList>
            <person name="Jang H."/>
        </authorList>
    </citation>
    <scope>NUCLEOTIDE SEQUENCE [LARGE SCALE GENOMIC DNA]</scope>
</reference>
<evidence type="ECO:0000313" key="12">
    <source>
        <dbReference type="EMBL" id="KAL2523195.1"/>
    </source>
</evidence>
<evidence type="ECO:0000256" key="7">
    <source>
        <dbReference type="ARBA" id="ARBA00022777"/>
    </source>
</evidence>
<evidence type="ECO:0000256" key="5">
    <source>
        <dbReference type="ARBA" id="ARBA00022679"/>
    </source>
</evidence>
<keyword evidence="6 11" id="KW-0812">Transmembrane</keyword>
<dbReference type="GO" id="GO:0016301">
    <property type="term" value="F:kinase activity"/>
    <property type="evidence" value="ECO:0007669"/>
    <property type="project" value="UniProtKB-KW"/>
</dbReference>
<keyword evidence="8" id="KW-0809">Transit peptide</keyword>
<sequence length="241" mass="26304">MFWQNLVAGDIFALAFTYGVILTILKFLEETAKKELVDLNLFRKLAHVIIGLTLMLCWPMFSSGRRGAILASLIPGLVTIRGFAVGLGMGKDEKIIKSLSRYRNSRELLKATLGYVSTIALATAVYWRTSPAAIAAICNLCAGDGIADIAGRRFGRRKLPYNKNKSIVGTTAMATCGFLASIGYMLYFSWFGYIQESSKMVLGFFIVSLASAFVESHPLSTKLDDNFTVPLASLLVGSFAL</sequence>
<feature type="transmembrane region" description="Helical" evidence="11">
    <location>
        <begin position="172"/>
        <end position="191"/>
    </location>
</feature>